<dbReference type="AlphaFoldDB" id="A0A1R1QPV4"/>
<proteinExistence type="predicted"/>
<gene>
    <name evidence="1" type="ORF">BW143_08715</name>
</gene>
<name>A0A1R1QPV4_9BACI</name>
<evidence type="ECO:0000313" key="1">
    <source>
        <dbReference type="EMBL" id="OMI06687.1"/>
    </source>
</evidence>
<dbReference type="OrthoDB" id="9903551at2"/>
<comment type="caution">
    <text evidence="1">The sequence shown here is derived from an EMBL/GenBank/DDBJ whole genome shotgun (WGS) entry which is preliminary data.</text>
</comment>
<dbReference type="RefSeq" id="WP_076762529.1">
    <property type="nucleotide sequence ID" value="NZ_JARMMI010000007.1"/>
</dbReference>
<protein>
    <submittedName>
        <fullName evidence="1">Uncharacterized protein</fullName>
    </submittedName>
</protein>
<keyword evidence="2" id="KW-1185">Reference proteome</keyword>
<dbReference type="EMBL" id="MTJL01000014">
    <property type="protein sequence ID" value="OMI06687.1"/>
    <property type="molecule type" value="Genomic_DNA"/>
</dbReference>
<sequence length="63" mass="6963">MNFVLTASRLMKGSQVREDCKRARENPALVLLAEAEIKKSLNEMKKQQAGTLTASTKDVVNSL</sequence>
<evidence type="ECO:0000313" key="2">
    <source>
        <dbReference type="Proteomes" id="UP000187367"/>
    </source>
</evidence>
<reference evidence="1 2" key="1">
    <citation type="submission" date="2017-01" db="EMBL/GenBank/DDBJ databases">
        <title>Bacillus phylogenomics.</title>
        <authorList>
            <person name="Dunlap C."/>
        </authorList>
    </citation>
    <scope>NUCLEOTIDE SEQUENCE [LARGE SCALE GENOMIC DNA]</scope>
    <source>
        <strain evidence="1 2">NRRL B-41282</strain>
    </source>
</reference>
<accession>A0A1R1RP99</accession>
<accession>A0A1R1QPV4</accession>
<organism evidence="1 2">
    <name type="scientific">Bacillus swezeyi</name>
    <dbReference type="NCBI Taxonomy" id="1925020"/>
    <lineage>
        <taxon>Bacteria</taxon>
        <taxon>Bacillati</taxon>
        <taxon>Bacillota</taxon>
        <taxon>Bacilli</taxon>
        <taxon>Bacillales</taxon>
        <taxon>Bacillaceae</taxon>
        <taxon>Bacillus</taxon>
    </lineage>
</organism>
<dbReference type="Proteomes" id="UP000187367">
    <property type="component" value="Unassembled WGS sequence"/>
</dbReference>